<evidence type="ECO:0000313" key="1">
    <source>
        <dbReference type="EMBL" id="MEM0541646.1"/>
    </source>
</evidence>
<comment type="caution">
    <text evidence="1">The sequence shown here is derived from an EMBL/GenBank/DDBJ whole genome shotgun (WGS) entry which is preliminary data.</text>
</comment>
<protein>
    <recommendedName>
        <fullName evidence="3">Tetratricopeptide repeat protein</fullName>
    </recommendedName>
</protein>
<dbReference type="SUPFAM" id="SSF48452">
    <property type="entry name" value="TPR-like"/>
    <property type="match status" value="1"/>
</dbReference>
<organism evidence="1 2">
    <name type="scientific">Flavobacterium aureirubrum</name>
    <dbReference type="NCBI Taxonomy" id="3133147"/>
    <lineage>
        <taxon>Bacteria</taxon>
        <taxon>Pseudomonadati</taxon>
        <taxon>Bacteroidota</taxon>
        <taxon>Flavobacteriia</taxon>
        <taxon>Flavobacteriales</taxon>
        <taxon>Flavobacteriaceae</taxon>
        <taxon>Flavobacterium</taxon>
    </lineage>
</organism>
<dbReference type="InterPro" id="IPR019734">
    <property type="entry name" value="TPR_rpt"/>
</dbReference>
<evidence type="ECO:0000313" key="2">
    <source>
        <dbReference type="Proteomes" id="UP001460072"/>
    </source>
</evidence>
<accession>A0ABU9N2L7</accession>
<dbReference type="Gene3D" id="1.25.40.10">
    <property type="entry name" value="Tetratricopeptide repeat domain"/>
    <property type="match status" value="1"/>
</dbReference>
<dbReference type="Proteomes" id="UP001460072">
    <property type="component" value="Unassembled WGS sequence"/>
</dbReference>
<proteinExistence type="predicted"/>
<dbReference type="RefSeq" id="WP_342694878.1">
    <property type="nucleotide sequence ID" value="NZ_JBCGDO010000003.1"/>
</dbReference>
<dbReference type="SMART" id="SM00028">
    <property type="entry name" value="TPR"/>
    <property type="match status" value="2"/>
</dbReference>
<reference evidence="1 2" key="1">
    <citation type="submission" date="2024-03" db="EMBL/GenBank/DDBJ databases">
        <title>Two novel species of the genus Flavobacterium exhibiting potentially degradation of complex polysaccharides.</title>
        <authorList>
            <person name="Lian X."/>
        </authorList>
    </citation>
    <scope>NUCLEOTIDE SEQUENCE [LARGE SCALE GENOMIC DNA]</scope>
    <source>
        <strain evidence="2">j3</strain>
    </source>
</reference>
<evidence type="ECO:0008006" key="3">
    <source>
        <dbReference type="Google" id="ProtNLM"/>
    </source>
</evidence>
<name>A0ABU9N2L7_9FLAO</name>
<dbReference type="EMBL" id="JBCGDO010000003">
    <property type="protein sequence ID" value="MEM0541646.1"/>
    <property type="molecule type" value="Genomic_DNA"/>
</dbReference>
<dbReference type="InterPro" id="IPR011990">
    <property type="entry name" value="TPR-like_helical_dom_sf"/>
</dbReference>
<gene>
    <name evidence="1" type="ORF">WFZ85_03385</name>
</gene>
<keyword evidence="2" id="KW-1185">Reference proteome</keyword>
<sequence length="423" mass="48068">MKKLLSILGLFSVITVSAQKYDCVAKSEAYKQLYKERKVVEAFEIWSEVKKNCPKENEDIYTDGFTLFQFKIDNATNEDDKLVLVREKMKLYDQYNKYFPLASTDYEVNKAMTLHDNKIDSKEEIFGLLENGFKNAPNSVNNPSAIYLYFNFYIEKFKNDKSITSDVLIEKYTLVNSLLAQLEVANADKKEDYSAAKRGINALAKDVTTCDNLSVYYEKKIAENQENIQWITQALNTLSAKCSAKPIFTTMAEKLYSVQVTSQSSYFMALASMKQKKFQEAIRYYDESAQLEQNPVVKSTIYYTLATGLLSGEKAKSKEYLNKALDANPKMGKAYLYLAQLYTNSSAQCANTEFEKKAIYYLAIQTLNKASIADTKLKTTADKMASEFASKSVSSTDINKEKMNGKSIKIGCWINETITFPSK</sequence>